<protein>
    <submittedName>
        <fullName evidence="1">Uncharacterized protein</fullName>
    </submittedName>
</protein>
<dbReference type="RefSeq" id="WP_254815590.1">
    <property type="nucleotide sequence ID" value="NZ_CP089285.1"/>
</dbReference>
<reference evidence="1" key="1">
    <citation type="journal article" date="2022" name="Microorganisms">
        <title>Assembly and Comparison of Ca. Neoehrlichia mikurensis Genomes.</title>
        <authorList>
            <person name="Azagi T."/>
            <person name="Dirks R.P."/>
            <person name="Yebra-Pimentel E.S."/>
            <person name="Schaap P.J."/>
            <person name="Koehorst J.J."/>
            <person name="Esser H.J."/>
            <person name="Sprong H."/>
        </authorList>
    </citation>
    <scope>NUCLEOTIDE SEQUENCE</scope>
    <source>
        <strain evidence="2">18-2804</strain>
        <strain evidence="1">18-2837</strain>
    </source>
</reference>
<dbReference type="AlphaFoldDB" id="A0A9Q9BXQ3"/>
<name>A0A9Q9BXQ3_9RICK</name>
<dbReference type="Proteomes" id="UP001059822">
    <property type="component" value="Chromosome"/>
</dbReference>
<dbReference type="EMBL" id="CP089285">
    <property type="protein sequence ID" value="UTO56223.1"/>
    <property type="molecule type" value="Genomic_DNA"/>
</dbReference>
<evidence type="ECO:0000313" key="2">
    <source>
        <dbReference type="EMBL" id="UTO56223.1"/>
    </source>
</evidence>
<sequence>MVKALLINIKAINEDFPSANFNKTLTLRFPPPLSFSRKMLNAILNDNYKCYFDINYYRTMIIGYPLLNKKNAYNAKIYFYWKCNLIGKHFIIKYRGTINVNDPYAIEILKYKPSHIYSYQICDNIDNTIKYNNYECKVENTPDCDLAPLLRDNPPNTQLNGIRSLYCCVSNTASR</sequence>
<evidence type="ECO:0000313" key="1">
    <source>
        <dbReference type="EMBL" id="UTO55303.1"/>
    </source>
</evidence>
<proteinExistence type="predicted"/>
<organism evidence="1 3">
    <name type="scientific">Neoehrlichia mikurensis</name>
    <dbReference type="NCBI Taxonomy" id="89586"/>
    <lineage>
        <taxon>Bacteria</taxon>
        <taxon>Pseudomonadati</taxon>
        <taxon>Pseudomonadota</taxon>
        <taxon>Alphaproteobacteria</taxon>
        <taxon>Rickettsiales</taxon>
        <taxon>Anaplasmataceae</taxon>
        <taxon>Candidatus Neoehrlichia</taxon>
    </lineage>
</organism>
<dbReference type="Proteomes" id="UP001059985">
    <property type="component" value="Chromosome"/>
</dbReference>
<evidence type="ECO:0000313" key="3">
    <source>
        <dbReference type="Proteomes" id="UP001059822"/>
    </source>
</evidence>
<accession>A0A9Q9BXQ3</accession>
<gene>
    <name evidence="2" type="ORF">LUA81_03880</name>
    <name evidence="1" type="ORF">LUA82_03915</name>
</gene>
<evidence type="ECO:0000313" key="4">
    <source>
        <dbReference type="Proteomes" id="UP001059985"/>
    </source>
</evidence>
<keyword evidence="4" id="KW-1185">Reference proteome</keyword>
<dbReference type="EMBL" id="CP089286">
    <property type="protein sequence ID" value="UTO55303.1"/>
    <property type="molecule type" value="Genomic_DNA"/>
</dbReference>